<protein>
    <submittedName>
        <fullName evidence="1">Uncharacterized protein</fullName>
    </submittedName>
</protein>
<proteinExistence type="predicted"/>
<evidence type="ECO:0000313" key="1">
    <source>
        <dbReference type="EMBL" id="GAA3743650.1"/>
    </source>
</evidence>
<name>A0ABP7FT14_9FLAO</name>
<organism evidence="1 2">
    <name type="scientific">Flavobacterium ginsengisoli</name>
    <dbReference type="NCBI Taxonomy" id="871694"/>
    <lineage>
        <taxon>Bacteria</taxon>
        <taxon>Pseudomonadati</taxon>
        <taxon>Bacteroidota</taxon>
        <taxon>Flavobacteriia</taxon>
        <taxon>Flavobacteriales</taxon>
        <taxon>Flavobacteriaceae</taxon>
        <taxon>Flavobacterium</taxon>
    </lineage>
</organism>
<accession>A0ABP7FT14</accession>
<reference evidence="2" key="1">
    <citation type="journal article" date="2019" name="Int. J. Syst. Evol. Microbiol.">
        <title>The Global Catalogue of Microorganisms (GCM) 10K type strain sequencing project: providing services to taxonomists for standard genome sequencing and annotation.</title>
        <authorList>
            <consortium name="The Broad Institute Genomics Platform"/>
            <consortium name="The Broad Institute Genome Sequencing Center for Infectious Disease"/>
            <person name="Wu L."/>
            <person name="Ma J."/>
        </authorList>
    </citation>
    <scope>NUCLEOTIDE SEQUENCE [LARGE SCALE GENOMIC DNA]</scope>
    <source>
        <strain evidence="2">JCM 17336</strain>
    </source>
</reference>
<gene>
    <name evidence="1" type="ORF">GCM10022422_29630</name>
</gene>
<evidence type="ECO:0000313" key="2">
    <source>
        <dbReference type="Proteomes" id="UP001501367"/>
    </source>
</evidence>
<comment type="caution">
    <text evidence="1">The sequence shown here is derived from an EMBL/GenBank/DDBJ whole genome shotgun (WGS) entry which is preliminary data.</text>
</comment>
<dbReference type="EMBL" id="BAABDT010000005">
    <property type="protein sequence ID" value="GAA3743650.1"/>
    <property type="molecule type" value="Genomic_DNA"/>
</dbReference>
<keyword evidence="2" id="KW-1185">Reference proteome</keyword>
<sequence length="54" mass="6531">MRMYFKQKYNLFVERENVCSKDLARSQFKVNILSFNLDLLKTKKVLISIKIIVY</sequence>
<dbReference type="Proteomes" id="UP001501367">
    <property type="component" value="Unassembled WGS sequence"/>
</dbReference>